<organism evidence="1 2">
    <name type="scientific">Thalictrum thalictroides</name>
    <name type="common">Rue-anemone</name>
    <name type="synonym">Anemone thalictroides</name>
    <dbReference type="NCBI Taxonomy" id="46969"/>
    <lineage>
        <taxon>Eukaryota</taxon>
        <taxon>Viridiplantae</taxon>
        <taxon>Streptophyta</taxon>
        <taxon>Embryophyta</taxon>
        <taxon>Tracheophyta</taxon>
        <taxon>Spermatophyta</taxon>
        <taxon>Magnoliopsida</taxon>
        <taxon>Ranunculales</taxon>
        <taxon>Ranunculaceae</taxon>
        <taxon>Thalictroideae</taxon>
        <taxon>Thalictrum</taxon>
    </lineage>
</organism>
<name>A0A7J6VQR0_THATH</name>
<dbReference type="GO" id="GO:0000045">
    <property type="term" value="P:autophagosome assembly"/>
    <property type="evidence" value="ECO:0007669"/>
    <property type="project" value="InterPro"/>
</dbReference>
<evidence type="ECO:0000313" key="1">
    <source>
        <dbReference type="EMBL" id="KAF5187409.1"/>
    </source>
</evidence>
<dbReference type="GO" id="GO:0060090">
    <property type="term" value="F:molecular adaptor activity"/>
    <property type="evidence" value="ECO:0007669"/>
    <property type="project" value="TreeGrafter"/>
</dbReference>
<dbReference type="PANTHER" id="PTHR13222:SF1">
    <property type="entry name" value="RB1-INDUCIBLE COILED-COIL PROTEIN 1"/>
    <property type="match status" value="1"/>
</dbReference>
<dbReference type="PANTHER" id="PTHR13222">
    <property type="entry name" value="RB1-INDUCIBLE COILED-COIL"/>
    <property type="match status" value="1"/>
</dbReference>
<proteinExistence type="predicted"/>
<dbReference type="InterPro" id="IPR029071">
    <property type="entry name" value="Ubiquitin-like_domsf"/>
</dbReference>
<dbReference type="GO" id="GO:0061709">
    <property type="term" value="P:reticulophagy"/>
    <property type="evidence" value="ECO:0007669"/>
    <property type="project" value="TreeGrafter"/>
</dbReference>
<dbReference type="GO" id="GO:0000422">
    <property type="term" value="P:autophagy of mitochondrion"/>
    <property type="evidence" value="ECO:0007669"/>
    <property type="project" value="TreeGrafter"/>
</dbReference>
<dbReference type="GO" id="GO:0034517">
    <property type="term" value="P:ribophagy"/>
    <property type="evidence" value="ECO:0007669"/>
    <property type="project" value="TreeGrafter"/>
</dbReference>
<keyword evidence="2" id="KW-1185">Reference proteome</keyword>
<dbReference type="AlphaFoldDB" id="A0A7J6VQR0"/>
<dbReference type="Proteomes" id="UP000554482">
    <property type="component" value="Unassembled WGS sequence"/>
</dbReference>
<dbReference type="GO" id="GO:0019901">
    <property type="term" value="F:protein kinase binding"/>
    <property type="evidence" value="ECO:0007669"/>
    <property type="project" value="TreeGrafter"/>
</dbReference>
<dbReference type="GO" id="GO:1990316">
    <property type="term" value="C:Atg1/ULK1 kinase complex"/>
    <property type="evidence" value="ECO:0007669"/>
    <property type="project" value="TreeGrafter"/>
</dbReference>
<dbReference type="GO" id="GO:0034045">
    <property type="term" value="C:phagophore assembly site membrane"/>
    <property type="evidence" value="ECO:0007669"/>
    <property type="project" value="TreeGrafter"/>
</dbReference>
<reference evidence="1 2" key="1">
    <citation type="submission" date="2020-06" db="EMBL/GenBank/DDBJ databases">
        <title>Transcriptomic and genomic resources for Thalictrum thalictroides and T. hernandezii: Facilitating candidate gene discovery in an emerging model plant lineage.</title>
        <authorList>
            <person name="Arias T."/>
            <person name="Riano-Pachon D.M."/>
            <person name="Di Stilio V.S."/>
        </authorList>
    </citation>
    <scope>NUCLEOTIDE SEQUENCE [LARGE SCALE GENOMIC DNA]</scope>
    <source>
        <strain evidence="2">cv. WT478/WT964</strain>
        <tissue evidence="1">Leaves</tissue>
    </source>
</reference>
<comment type="caution">
    <text evidence="1">The sequence shown here is derived from an EMBL/GenBank/DDBJ whole genome shotgun (WGS) entry which is preliminary data.</text>
</comment>
<dbReference type="EMBL" id="JABWDY010028023">
    <property type="protein sequence ID" value="KAF5187409.1"/>
    <property type="molecule type" value="Genomic_DNA"/>
</dbReference>
<dbReference type="GO" id="GO:0034727">
    <property type="term" value="P:piecemeal microautophagy of the nucleus"/>
    <property type="evidence" value="ECO:0007669"/>
    <property type="project" value="TreeGrafter"/>
</dbReference>
<dbReference type="OrthoDB" id="447953at2759"/>
<dbReference type="InterPro" id="IPR040040">
    <property type="entry name" value="ATG11"/>
</dbReference>
<dbReference type="Gene3D" id="3.10.20.90">
    <property type="entry name" value="Phosphatidylinositol 3-kinase Catalytic Subunit, Chain A, domain 1"/>
    <property type="match status" value="1"/>
</dbReference>
<dbReference type="SUPFAM" id="SSF54236">
    <property type="entry name" value="Ubiquitin-like"/>
    <property type="match status" value="1"/>
</dbReference>
<accession>A0A7J6VQR0</accession>
<gene>
    <name evidence="1" type="ORF">FRX31_023004</name>
</gene>
<sequence length="91" mass="10489">MSSNTSEGFVPRRKLLIHIAENGHSFELECNESTMVEEVQQNMESMADIKSNDQLLLCLDIKLEPQRQLSAYKLPCDDREVFLYNKARLAN</sequence>
<evidence type="ECO:0000313" key="2">
    <source>
        <dbReference type="Proteomes" id="UP000554482"/>
    </source>
</evidence>
<protein>
    <submittedName>
        <fullName evidence="1">Autophagy-related protein</fullName>
    </submittedName>
</protein>